<gene>
    <name evidence="2" type="ORF">BC938DRAFT_477374</name>
</gene>
<feature type="transmembrane region" description="Helical" evidence="1">
    <location>
        <begin position="93"/>
        <end position="114"/>
    </location>
</feature>
<name>A0A433PA91_9FUNG</name>
<keyword evidence="3" id="KW-1185">Reference proteome</keyword>
<comment type="caution">
    <text evidence="2">The sequence shown here is derived from an EMBL/GenBank/DDBJ whole genome shotgun (WGS) entry which is preliminary data.</text>
</comment>
<keyword evidence="1" id="KW-0472">Membrane</keyword>
<accession>A0A433PA91</accession>
<organism evidence="2 3">
    <name type="scientific">Jimgerdemannia flammicorona</name>
    <dbReference type="NCBI Taxonomy" id="994334"/>
    <lineage>
        <taxon>Eukaryota</taxon>
        <taxon>Fungi</taxon>
        <taxon>Fungi incertae sedis</taxon>
        <taxon>Mucoromycota</taxon>
        <taxon>Mucoromycotina</taxon>
        <taxon>Endogonomycetes</taxon>
        <taxon>Endogonales</taxon>
        <taxon>Endogonaceae</taxon>
        <taxon>Jimgerdemannia</taxon>
    </lineage>
</organism>
<dbReference type="EMBL" id="RBNJ01027383">
    <property type="protein sequence ID" value="RUS14419.1"/>
    <property type="molecule type" value="Genomic_DNA"/>
</dbReference>
<keyword evidence="1" id="KW-1133">Transmembrane helix</keyword>
<evidence type="ECO:0000256" key="1">
    <source>
        <dbReference type="SAM" id="Phobius"/>
    </source>
</evidence>
<dbReference type="Proteomes" id="UP000274822">
    <property type="component" value="Unassembled WGS sequence"/>
</dbReference>
<proteinExistence type="predicted"/>
<dbReference type="AlphaFoldDB" id="A0A433PA91"/>
<reference evidence="2 3" key="1">
    <citation type="journal article" date="2018" name="New Phytol.">
        <title>Phylogenomics of Endogonaceae and evolution of mycorrhizas within Mucoromycota.</title>
        <authorList>
            <person name="Chang Y."/>
            <person name="Desiro A."/>
            <person name="Na H."/>
            <person name="Sandor L."/>
            <person name="Lipzen A."/>
            <person name="Clum A."/>
            <person name="Barry K."/>
            <person name="Grigoriev I.V."/>
            <person name="Martin F.M."/>
            <person name="Stajich J.E."/>
            <person name="Smith M.E."/>
            <person name="Bonito G."/>
            <person name="Spatafora J.W."/>
        </authorList>
    </citation>
    <scope>NUCLEOTIDE SEQUENCE [LARGE SCALE GENOMIC DNA]</scope>
    <source>
        <strain evidence="2 3">AD002</strain>
    </source>
</reference>
<sequence length="134" mass="14679">MRSFKCPSTPFPLLPMAIFLPHPPQHPFLPSRPTVGGCIRHYEKSNLIPGLGAVSTLFALILCLLGLAMELYVDWGVFDAVSARSSVPVVRTWGPATFMAAGAALSLIVSFAAFMTKCLRGPRSEYDEKDHTDW</sequence>
<evidence type="ECO:0000313" key="2">
    <source>
        <dbReference type="EMBL" id="RUS14419.1"/>
    </source>
</evidence>
<evidence type="ECO:0000313" key="3">
    <source>
        <dbReference type="Proteomes" id="UP000274822"/>
    </source>
</evidence>
<feature type="transmembrane region" description="Helical" evidence="1">
    <location>
        <begin position="50"/>
        <end position="73"/>
    </location>
</feature>
<protein>
    <submittedName>
        <fullName evidence="2">Uncharacterized protein</fullName>
    </submittedName>
</protein>
<keyword evidence="1" id="KW-0812">Transmembrane</keyword>